<dbReference type="AlphaFoldDB" id="W0LIM4"/>
<dbReference type="Pfam" id="PF08809">
    <property type="entry name" value="DUF1799"/>
    <property type="match status" value="1"/>
</dbReference>
<dbReference type="Proteomes" id="UP000019030">
    <property type="component" value="Chromosome"/>
</dbReference>
<dbReference type="RefSeq" id="WP_024910316.1">
    <property type="nucleotide sequence ID" value="NZ_CP007044.2"/>
</dbReference>
<organism evidence="1 2">
    <name type="scientific">Chania multitudinisentens RB-25</name>
    <dbReference type="NCBI Taxonomy" id="1441930"/>
    <lineage>
        <taxon>Bacteria</taxon>
        <taxon>Pseudomonadati</taxon>
        <taxon>Pseudomonadota</taxon>
        <taxon>Gammaproteobacteria</taxon>
        <taxon>Enterobacterales</taxon>
        <taxon>Yersiniaceae</taxon>
        <taxon>Chania</taxon>
    </lineage>
</organism>
<evidence type="ECO:0000313" key="1">
    <source>
        <dbReference type="EMBL" id="AHG22202.2"/>
    </source>
</evidence>
<dbReference type="KEGG" id="sfo:Z042_23280"/>
<dbReference type="HOGENOM" id="CLU_164689_1_0_6"/>
<sequence length="70" mass="8058">MEVWPCVWPTFQVFRSLATQWRTGMSGVTGLDYNCLPWLMKLHGVEDEATALLDIRIMESVALTLIHHNQ</sequence>
<dbReference type="InterPro" id="IPR014915">
    <property type="entry name" value="Phage_TLS_TfmB"/>
</dbReference>
<dbReference type="EMBL" id="CP007044">
    <property type="protein sequence ID" value="AHG22202.2"/>
    <property type="molecule type" value="Genomic_DNA"/>
</dbReference>
<keyword evidence="2" id="KW-1185">Reference proteome</keyword>
<accession>W0LIM4</accession>
<protein>
    <recommendedName>
        <fullName evidence="3">Phage protein</fullName>
    </recommendedName>
</protein>
<dbReference type="eggNOG" id="ENOG5033AE0">
    <property type="taxonomic scope" value="Bacteria"/>
</dbReference>
<reference evidence="1 2" key="1">
    <citation type="submission" date="2014-01" db="EMBL/GenBank/DDBJ databases">
        <title>Isolation of Serratia multitudinisentens RB-25 from Ex-Landfill site.</title>
        <authorList>
            <person name="Robson E.H.J."/>
        </authorList>
    </citation>
    <scope>NUCLEOTIDE SEQUENCE [LARGE SCALE GENOMIC DNA]</scope>
    <source>
        <strain evidence="1 2">RB-25</strain>
    </source>
</reference>
<dbReference type="STRING" id="1441930.Z042_23280"/>
<reference evidence="1 2" key="2">
    <citation type="submission" date="2015-03" db="EMBL/GenBank/DDBJ databases">
        <authorList>
            <person name="Chan K.-G."/>
        </authorList>
    </citation>
    <scope>NUCLEOTIDE SEQUENCE [LARGE SCALE GENOMIC DNA]</scope>
    <source>
        <strain evidence="1 2">RB-25</strain>
    </source>
</reference>
<proteinExistence type="predicted"/>
<evidence type="ECO:0000313" key="2">
    <source>
        <dbReference type="Proteomes" id="UP000019030"/>
    </source>
</evidence>
<gene>
    <name evidence="1" type="ORF">Z042_23280</name>
</gene>
<name>W0LIM4_9GAMM</name>
<evidence type="ECO:0008006" key="3">
    <source>
        <dbReference type="Google" id="ProtNLM"/>
    </source>
</evidence>